<keyword evidence="3" id="KW-1185">Reference proteome</keyword>
<organism evidence="2 3">
    <name type="scientific">Melipona bicolor</name>
    <dbReference type="NCBI Taxonomy" id="60889"/>
    <lineage>
        <taxon>Eukaryota</taxon>
        <taxon>Metazoa</taxon>
        <taxon>Ecdysozoa</taxon>
        <taxon>Arthropoda</taxon>
        <taxon>Hexapoda</taxon>
        <taxon>Insecta</taxon>
        <taxon>Pterygota</taxon>
        <taxon>Neoptera</taxon>
        <taxon>Endopterygota</taxon>
        <taxon>Hymenoptera</taxon>
        <taxon>Apocrita</taxon>
        <taxon>Aculeata</taxon>
        <taxon>Apoidea</taxon>
        <taxon>Anthophila</taxon>
        <taxon>Apidae</taxon>
        <taxon>Melipona</taxon>
    </lineage>
</organism>
<evidence type="ECO:0000313" key="2">
    <source>
        <dbReference type="EMBL" id="KAK1127970.1"/>
    </source>
</evidence>
<keyword evidence="1" id="KW-1133">Transmembrane helix</keyword>
<keyword evidence="1" id="KW-0812">Transmembrane</keyword>
<keyword evidence="1" id="KW-0472">Membrane</keyword>
<dbReference type="Proteomes" id="UP001177670">
    <property type="component" value="Unassembled WGS sequence"/>
</dbReference>
<feature type="transmembrane region" description="Helical" evidence="1">
    <location>
        <begin position="33"/>
        <end position="56"/>
    </location>
</feature>
<proteinExistence type="predicted"/>
<gene>
    <name evidence="2" type="ORF">K0M31_003463</name>
</gene>
<name>A0AA40FZP1_9HYME</name>
<dbReference type="AlphaFoldDB" id="A0AA40FZP1"/>
<dbReference type="EMBL" id="JAHYIQ010000011">
    <property type="protein sequence ID" value="KAK1127970.1"/>
    <property type="molecule type" value="Genomic_DNA"/>
</dbReference>
<sequence>MNWQTVDDLYLRDNKLFAQLVGVWPYQERFTKFFIRLVIFVLVIVALTTQASRVIVFYSIDTLMDEVVYLVITATVPIKQYNYILNEKQLEELLREIVFDHQMERPKEEMEILDTYYRKALIFSFIYKGNE</sequence>
<protein>
    <submittedName>
        <fullName evidence="2">Uncharacterized protein</fullName>
    </submittedName>
</protein>
<reference evidence="2" key="1">
    <citation type="submission" date="2021-10" db="EMBL/GenBank/DDBJ databases">
        <title>Melipona bicolor Genome sequencing and assembly.</title>
        <authorList>
            <person name="Araujo N.S."/>
            <person name="Arias M.C."/>
        </authorList>
    </citation>
    <scope>NUCLEOTIDE SEQUENCE</scope>
    <source>
        <strain evidence="2">USP_2M_L1-L4_2017</strain>
        <tissue evidence="2">Whole body</tissue>
    </source>
</reference>
<evidence type="ECO:0000313" key="3">
    <source>
        <dbReference type="Proteomes" id="UP001177670"/>
    </source>
</evidence>
<accession>A0AA40FZP1</accession>
<comment type="caution">
    <text evidence="2">The sequence shown here is derived from an EMBL/GenBank/DDBJ whole genome shotgun (WGS) entry which is preliminary data.</text>
</comment>
<evidence type="ECO:0000256" key="1">
    <source>
        <dbReference type="SAM" id="Phobius"/>
    </source>
</evidence>